<name>A0ABY9RUC8_9ACTN</name>
<sequence length="152" mass="16778">MSDDEPVFIRSKWGTNRYVYNPNNPVGLALIAITLLVGLGALVIHEFESTWSEGELRDAVRSANRTLDGGIHDPYRHFSISSQIQDAIEQSGEGPDRGVEVDEEGDGLYEITTVDTKGEFCMRVTATITEKDPVSEIFAERTLRTSVTEGPC</sequence>
<dbReference type="Proteomes" id="UP001250858">
    <property type="component" value="Chromosome"/>
</dbReference>
<keyword evidence="1" id="KW-0472">Membrane</keyword>
<reference evidence="2 3" key="1">
    <citation type="submission" date="2023-09" db="EMBL/GenBank/DDBJ databases">
        <title>Complete genome of Streptomyces roseicoloratus T14.</title>
        <authorList>
            <person name="Bashizi T."/>
            <person name="Kim M.-J."/>
            <person name="Lee G."/>
            <person name="Tagele S.B."/>
            <person name="Shin J.-H."/>
        </authorList>
    </citation>
    <scope>NUCLEOTIDE SEQUENCE [LARGE SCALE GENOMIC DNA]</scope>
    <source>
        <strain evidence="2 3">T14</strain>
    </source>
</reference>
<organism evidence="2 3">
    <name type="scientific">Streptomyces roseicoloratus</name>
    <dbReference type="NCBI Taxonomy" id="2508722"/>
    <lineage>
        <taxon>Bacteria</taxon>
        <taxon>Bacillati</taxon>
        <taxon>Actinomycetota</taxon>
        <taxon>Actinomycetes</taxon>
        <taxon>Kitasatosporales</taxon>
        <taxon>Streptomycetaceae</taxon>
        <taxon>Streptomyces</taxon>
    </lineage>
</organism>
<feature type="transmembrane region" description="Helical" evidence="1">
    <location>
        <begin position="26"/>
        <end position="44"/>
    </location>
</feature>
<keyword evidence="3" id="KW-1185">Reference proteome</keyword>
<evidence type="ECO:0000256" key="1">
    <source>
        <dbReference type="SAM" id="Phobius"/>
    </source>
</evidence>
<evidence type="ECO:0000313" key="2">
    <source>
        <dbReference type="EMBL" id="WMX45804.1"/>
    </source>
</evidence>
<dbReference type="EMBL" id="CP133762">
    <property type="protein sequence ID" value="WMX45804.1"/>
    <property type="molecule type" value="Genomic_DNA"/>
</dbReference>
<keyword evidence="1" id="KW-1133">Transmembrane helix</keyword>
<evidence type="ECO:0000313" key="3">
    <source>
        <dbReference type="Proteomes" id="UP001250858"/>
    </source>
</evidence>
<dbReference type="RefSeq" id="WP_128985013.1">
    <property type="nucleotide sequence ID" value="NZ_CP133762.1"/>
</dbReference>
<proteinExistence type="predicted"/>
<protein>
    <submittedName>
        <fullName evidence="2">Uncharacterized protein</fullName>
    </submittedName>
</protein>
<gene>
    <name evidence="2" type="ORF">RGF97_14360</name>
</gene>
<accession>A0ABY9RUC8</accession>
<keyword evidence="1" id="KW-0812">Transmembrane</keyword>